<dbReference type="PANTHER" id="PTHR37019:SF2">
    <property type="entry name" value="EXPERA DOMAIN-CONTAINING PROTEIN"/>
    <property type="match status" value="1"/>
</dbReference>
<keyword evidence="1" id="KW-1133">Transmembrane helix</keyword>
<gene>
    <name evidence="3" type="ORF">PHACADRAFT_189629</name>
</gene>
<dbReference type="PANTHER" id="PTHR37019">
    <property type="entry name" value="CHROMOSOME 1, WHOLE GENOME SHOTGUN SEQUENCE"/>
    <property type="match status" value="1"/>
</dbReference>
<name>K5VC47_PHACS</name>
<sequence length="96" mass="10209">MLSSLVFRAVRNALPGDPVAQEHIIGASLFAMAVADATHIAASWIGLPGSLRYDFASWNGTTHGNITFVIFLLFSRCVFNVPMVAPVIVGTDATFG</sequence>
<evidence type="ECO:0000313" key="4">
    <source>
        <dbReference type="Proteomes" id="UP000008370"/>
    </source>
</evidence>
<evidence type="ECO:0000256" key="1">
    <source>
        <dbReference type="SAM" id="Phobius"/>
    </source>
</evidence>
<protein>
    <recommendedName>
        <fullName evidence="2">DUF7704 domain-containing protein</fullName>
    </recommendedName>
</protein>
<evidence type="ECO:0000313" key="3">
    <source>
        <dbReference type="EMBL" id="EKM60496.1"/>
    </source>
</evidence>
<dbReference type="Proteomes" id="UP000008370">
    <property type="component" value="Unassembled WGS sequence"/>
</dbReference>
<feature type="transmembrane region" description="Helical" evidence="1">
    <location>
        <begin position="68"/>
        <end position="89"/>
    </location>
</feature>
<dbReference type="STRING" id="650164.K5VC47"/>
<dbReference type="RefSeq" id="XP_007389953.1">
    <property type="nucleotide sequence ID" value="XM_007389891.1"/>
</dbReference>
<dbReference type="OrthoDB" id="2937326at2759"/>
<dbReference type="HOGENOM" id="CLU_2360415_0_0_1"/>
<feature type="domain" description="DUF7704" evidence="2">
    <location>
        <begin position="23"/>
        <end position="79"/>
    </location>
</feature>
<dbReference type="EMBL" id="JH930468">
    <property type="protein sequence ID" value="EKM60496.1"/>
    <property type="molecule type" value="Genomic_DNA"/>
</dbReference>
<dbReference type="GeneID" id="18910610"/>
<dbReference type="AlphaFoldDB" id="K5VC47"/>
<evidence type="ECO:0000259" key="2">
    <source>
        <dbReference type="Pfam" id="PF24803"/>
    </source>
</evidence>
<keyword evidence="1" id="KW-0472">Membrane</keyword>
<accession>K5VC47</accession>
<keyword evidence="4" id="KW-1185">Reference proteome</keyword>
<feature type="transmembrane region" description="Helical" evidence="1">
    <location>
        <begin position="24"/>
        <end position="47"/>
    </location>
</feature>
<dbReference type="InterPro" id="IPR056121">
    <property type="entry name" value="DUF7704"/>
</dbReference>
<keyword evidence="1" id="KW-0812">Transmembrane</keyword>
<dbReference type="Pfam" id="PF24803">
    <property type="entry name" value="DUF7704"/>
    <property type="match status" value="1"/>
</dbReference>
<dbReference type="InParanoid" id="K5VC47"/>
<proteinExistence type="predicted"/>
<organism evidence="3 4">
    <name type="scientific">Phanerochaete carnosa (strain HHB-10118-sp)</name>
    <name type="common">White-rot fungus</name>
    <name type="synonym">Peniophora carnosa</name>
    <dbReference type="NCBI Taxonomy" id="650164"/>
    <lineage>
        <taxon>Eukaryota</taxon>
        <taxon>Fungi</taxon>
        <taxon>Dikarya</taxon>
        <taxon>Basidiomycota</taxon>
        <taxon>Agaricomycotina</taxon>
        <taxon>Agaricomycetes</taxon>
        <taxon>Polyporales</taxon>
        <taxon>Phanerochaetaceae</taxon>
        <taxon>Phanerochaete</taxon>
    </lineage>
</organism>
<dbReference type="KEGG" id="pco:PHACADRAFT_189629"/>
<reference evidence="3 4" key="1">
    <citation type="journal article" date="2012" name="BMC Genomics">
        <title>Comparative genomics of the white-rot fungi, Phanerochaete carnosa and P. chrysosporium, to elucidate the genetic basis of the distinct wood types they colonize.</title>
        <authorList>
            <person name="Suzuki H."/>
            <person name="MacDonald J."/>
            <person name="Syed K."/>
            <person name="Salamov A."/>
            <person name="Hori C."/>
            <person name="Aerts A."/>
            <person name="Henrissat B."/>
            <person name="Wiebenga A."/>
            <person name="vanKuyk P.A."/>
            <person name="Barry K."/>
            <person name="Lindquist E."/>
            <person name="LaButti K."/>
            <person name="Lapidus A."/>
            <person name="Lucas S."/>
            <person name="Coutinho P."/>
            <person name="Gong Y."/>
            <person name="Samejima M."/>
            <person name="Mahadevan R."/>
            <person name="Abou-Zaid M."/>
            <person name="de Vries R.P."/>
            <person name="Igarashi K."/>
            <person name="Yadav J.S."/>
            <person name="Grigoriev I.V."/>
            <person name="Master E.R."/>
        </authorList>
    </citation>
    <scope>NUCLEOTIDE SEQUENCE [LARGE SCALE GENOMIC DNA]</scope>
    <source>
        <strain evidence="3 4">HHB-10118-sp</strain>
    </source>
</reference>